<reference evidence="2 3" key="1">
    <citation type="submission" date="2021-08" db="EMBL/GenBank/DDBJ databases">
        <title>Draft Genome Sequence of Phanerochaete sordida strain YK-624.</title>
        <authorList>
            <person name="Mori T."/>
            <person name="Dohra H."/>
            <person name="Suzuki T."/>
            <person name="Kawagishi H."/>
            <person name="Hirai H."/>
        </authorList>
    </citation>
    <scope>NUCLEOTIDE SEQUENCE [LARGE SCALE GENOMIC DNA]</scope>
    <source>
        <strain evidence="2 3">YK-624</strain>
    </source>
</reference>
<gene>
    <name evidence="2" type="ORF">PsYK624_164660</name>
</gene>
<feature type="compositionally biased region" description="Low complexity" evidence="1">
    <location>
        <begin position="561"/>
        <end position="573"/>
    </location>
</feature>
<dbReference type="EMBL" id="BPQB01000138">
    <property type="protein sequence ID" value="GJF00187.1"/>
    <property type="molecule type" value="Genomic_DNA"/>
</dbReference>
<feature type="compositionally biased region" description="Low complexity" evidence="1">
    <location>
        <begin position="482"/>
        <end position="498"/>
    </location>
</feature>
<feature type="region of interest" description="Disordered" evidence="1">
    <location>
        <begin position="1"/>
        <end position="201"/>
    </location>
</feature>
<feature type="region of interest" description="Disordered" evidence="1">
    <location>
        <begin position="482"/>
        <end position="522"/>
    </location>
</feature>
<feature type="compositionally biased region" description="Basic and acidic residues" evidence="1">
    <location>
        <begin position="104"/>
        <end position="116"/>
    </location>
</feature>
<keyword evidence="3" id="KW-1185">Reference proteome</keyword>
<proteinExistence type="predicted"/>
<sequence length="869" mass="91751">MKSKHPDDAEAAGQPMPATQQGEAAHAAPSVTVPGIAASRMRQVPLTAPFQPFPGDGPPSRSNRSSSSASSEYGLGLFDDYSRGASPSSWQSHHSRASSLDSRSLSHYEGSDRDGAESVASDYPPSSRATSASVDPDFPFVPSRAPSEAGDGEYLPEGDARGRHDVMKQPGHGSAPMLPPGFLLDSLPPHDTSQAYYQIQPSPSSFDQPYIVIVNERPPSVPEAPPHEQISIAYDTHEAWKTGLPPMYAEQARPAPEPASSSFPYIWDDPPPFAPNPFFEVAATAPQRPSGSRASADGPQHTYRPRPQRGRPLKRTADSGARDKHVSLPRRSRSPRSRDASGASRRPSFDEAQLGVRAYPGAVGANGRGPSQVLPGYFKTGEFDRDYDQMAAANLELLRQCAQLNIPVDLHAPIPQRAGAMGPPQHFPGHILAHGPGPSHYDAPPPSRTASGLGAYPAGPPYEAPDGLFAYPFVGSRRSSCAHASTGGSASASASRESLPLTSDAERSSSSRDSPASTGAIADARTPYVHLLHPPYDANNDWLPSLEAAASSMIKGWQDEGAAAAVGGAPAPGESRSPADDRTPKKPRRAAADRSWPLAANGPTQGLVAQDAFAPFDDLPHLGWRDEFHPAAVPGLPHDGAGNDWPAPSNAATNHSAPIDEAHTAAQAVHPPSDDGPNSGPGWRDELYPAAVPVLPHDSASNDWLAPSNAATNYTAPIPETHTAAQPAPPPPDDTTPRKPNYQPARDFWPVGARRLTRNPSGPVPGLSSSPIQWHDQICTAPDQADAGSHPPDNGPYHARNKHELGFVLLAGSAQVHPRNAPLDTSALRHGQPVGDALAASSAAQIDVSGVEDGSSERDLLLYGEWIVE</sequence>
<feature type="compositionally biased region" description="Basic and acidic residues" evidence="1">
    <location>
        <begin position="158"/>
        <end position="167"/>
    </location>
</feature>
<feature type="compositionally biased region" description="Basic and acidic residues" evidence="1">
    <location>
        <begin position="315"/>
        <end position="326"/>
    </location>
</feature>
<evidence type="ECO:0000256" key="1">
    <source>
        <dbReference type="SAM" id="MobiDB-lite"/>
    </source>
</evidence>
<name>A0A9P3GSQ9_9APHY</name>
<feature type="region of interest" description="Disordered" evidence="1">
    <location>
        <begin position="246"/>
        <end position="268"/>
    </location>
</feature>
<feature type="compositionally biased region" description="Polar residues" evidence="1">
    <location>
        <begin position="191"/>
        <end position="201"/>
    </location>
</feature>
<organism evidence="2 3">
    <name type="scientific">Phanerochaete sordida</name>
    <dbReference type="NCBI Taxonomy" id="48140"/>
    <lineage>
        <taxon>Eukaryota</taxon>
        <taxon>Fungi</taxon>
        <taxon>Dikarya</taxon>
        <taxon>Basidiomycota</taxon>
        <taxon>Agaricomycotina</taxon>
        <taxon>Agaricomycetes</taxon>
        <taxon>Polyporales</taxon>
        <taxon>Phanerochaetaceae</taxon>
        <taxon>Phanerochaete</taxon>
    </lineage>
</organism>
<feature type="compositionally biased region" description="Basic residues" evidence="1">
    <location>
        <begin position="303"/>
        <end position="314"/>
    </location>
</feature>
<feature type="region of interest" description="Disordered" evidence="1">
    <location>
        <begin position="436"/>
        <end position="458"/>
    </location>
</feature>
<feature type="compositionally biased region" description="Low complexity" evidence="1">
    <location>
        <begin position="85"/>
        <end position="103"/>
    </location>
</feature>
<evidence type="ECO:0000313" key="3">
    <source>
        <dbReference type="Proteomes" id="UP000703269"/>
    </source>
</evidence>
<dbReference type="Proteomes" id="UP000703269">
    <property type="component" value="Unassembled WGS sequence"/>
</dbReference>
<accession>A0A9P3GSQ9</accession>
<feature type="compositionally biased region" description="Low complexity" evidence="1">
    <location>
        <begin position="60"/>
        <end position="71"/>
    </location>
</feature>
<feature type="region of interest" description="Disordered" evidence="1">
    <location>
        <begin position="633"/>
        <end position="690"/>
    </location>
</feature>
<protein>
    <submittedName>
        <fullName evidence="2">Uncharacterized protein</fullName>
    </submittedName>
</protein>
<feature type="region of interest" description="Disordered" evidence="1">
    <location>
        <begin position="285"/>
        <end position="353"/>
    </location>
</feature>
<feature type="region of interest" description="Disordered" evidence="1">
    <location>
        <begin position="720"/>
        <end position="745"/>
    </location>
</feature>
<evidence type="ECO:0000313" key="2">
    <source>
        <dbReference type="EMBL" id="GJF00187.1"/>
    </source>
</evidence>
<feature type="region of interest" description="Disordered" evidence="1">
    <location>
        <begin position="561"/>
        <end position="600"/>
    </location>
</feature>
<comment type="caution">
    <text evidence="2">The sequence shown here is derived from an EMBL/GenBank/DDBJ whole genome shotgun (WGS) entry which is preliminary data.</text>
</comment>
<dbReference type="AlphaFoldDB" id="A0A9P3GSQ9"/>